<dbReference type="STRING" id="703135.A0A2A9NC34"/>
<evidence type="ECO:0000256" key="1">
    <source>
        <dbReference type="SAM" id="Coils"/>
    </source>
</evidence>
<evidence type="ECO:0000313" key="4">
    <source>
        <dbReference type="Proteomes" id="UP000242287"/>
    </source>
</evidence>
<keyword evidence="4" id="KW-1185">Reference proteome</keyword>
<feature type="compositionally biased region" description="Polar residues" evidence="2">
    <location>
        <begin position="248"/>
        <end position="271"/>
    </location>
</feature>
<sequence length="271" mass="30069">MVGGSGGGTKDLDWSMEQALAQIQQLLGAVNNLQHTIAQQGQTIAQLQAQATATPPGMGTPFCGPKMATPPIYNGSMATCEAFINSCQLYMLAKPQEFPTLRIKVTWVLGFMQNGMAQMFQDHFLVYMATPEFQTQYKQSTEPDQIELLYCNIYKAFGDPNKQATVIQEVTTIKQGSKLAEEHVQLFKQSYMRSGYDKCMAVLELPITLEKWYKLVIRLDCQWRQAVAEHKVFAACGGSGASGQSSSMQRTGQQGQTWPTNLQQGFNQQAQ</sequence>
<protein>
    <recommendedName>
        <fullName evidence="5">Retrotransposon gag domain-containing protein</fullName>
    </recommendedName>
</protein>
<reference evidence="3 4" key="1">
    <citation type="submission" date="2014-02" db="EMBL/GenBank/DDBJ databases">
        <title>Transposable element dynamics among asymbiotic and ectomycorrhizal Amanita fungi.</title>
        <authorList>
            <consortium name="DOE Joint Genome Institute"/>
            <person name="Hess J."/>
            <person name="Skrede I."/>
            <person name="Wolfe B."/>
            <person name="LaButti K."/>
            <person name="Ohm R.A."/>
            <person name="Grigoriev I.V."/>
            <person name="Pringle A."/>
        </authorList>
    </citation>
    <scope>NUCLEOTIDE SEQUENCE [LARGE SCALE GENOMIC DNA]</scope>
    <source>
        <strain evidence="3 4">SKay4041</strain>
    </source>
</reference>
<dbReference type="AlphaFoldDB" id="A0A2A9NC34"/>
<dbReference type="Proteomes" id="UP000242287">
    <property type="component" value="Unassembled WGS sequence"/>
</dbReference>
<accession>A0A2A9NC34</accession>
<evidence type="ECO:0000256" key="2">
    <source>
        <dbReference type="SAM" id="MobiDB-lite"/>
    </source>
</evidence>
<gene>
    <name evidence="3" type="ORF">AMATHDRAFT_9846</name>
</gene>
<dbReference type="EMBL" id="KZ302517">
    <property type="protein sequence ID" value="PFH45173.1"/>
    <property type="molecule type" value="Genomic_DNA"/>
</dbReference>
<proteinExistence type="predicted"/>
<evidence type="ECO:0000313" key="3">
    <source>
        <dbReference type="EMBL" id="PFH45173.1"/>
    </source>
</evidence>
<feature type="coiled-coil region" evidence="1">
    <location>
        <begin position="16"/>
        <end position="50"/>
    </location>
</feature>
<feature type="region of interest" description="Disordered" evidence="2">
    <location>
        <begin position="240"/>
        <end position="271"/>
    </location>
</feature>
<keyword evidence="1" id="KW-0175">Coiled coil</keyword>
<organism evidence="3 4">
    <name type="scientific">Amanita thiersii Skay4041</name>
    <dbReference type="NCBI Taxonomy" id="703135"/>
    <lineage>
        <taxon>Eukaryota</taxon>
        <taxon>Fungi</taxon>
        <taxon>Dikarya</taxon>
        <taxon>Basidiomycota</taxon>
        <taxon>Agaricomycotina</taxon>
        <taxon>Agaricomycetes</taxon>
        <taxon>Agaricomycetidae</taxon>
        <taxon>Agaricales</taxon>
        <taxon>Pluteineae</taxon>
        <taxon>Amanitaceae</taxon>
        <taxon>Amanita</taxon>
    </lineage>
</organism>
<name>A0A2A9NC34_9AGAR</name>
<dbReference type="OrthoDB" id="10592471at2759"/>
<evidence type="ECO:0008006" key="5">
    <source>
        <dbReference type="Google" id="ProtNLM"/>
    </source>
</evidence>